<sequence>MAIQYLFDENVDPAYVNQIRRRNPALVVLAVGELTAPSKGTLDPEILIWCEIHNFILVTNNRRSMPVHLIDHLEQNCHIPGIFILNFKLSIGQNIDELILICQGSFDDEYQDKIEHLPLP</sequence>
<dbReference type="InterPro" id="IPR041049">
    <property type="entry name" value="DUF5615"/>
</dbReference>
<accession>A0A2G4F5Q7</accession>
<organism evidence="2 3">
    <name type="scientific">Tychonema bourrellyi FEM_GT703</name>
    <dbReference type="NCBI Taxonomy" id="2040638"/>
    <lineage>
        <taxon>Bacteria</taxon>
        <taxon>Bacillati</taxon>
        <taxon>Cyanobacteriota</taxon>
        <taxon>Cyanophyceae</taxon>
        <taxon>Oscillatoriophycideae</taxon>
        <taxon>Oscillatoriales</taxon>
        <taxon>Microcoleaceae</taxon>
        <taxon>Tychonema</taxon>
    </lineage>
</organism>
<gene>
    <name evidence="2" type="ORF">CP500_002060</name>
</gene>
<evidence type="ECO:0000313" key="3">
    <source>
        <dbReference type="Proteomes" id="UP000226442"/>
    </source>
</evidence>
<feature type="domain" description="DUF5615" evidence="1">
    <location>
        <begin position="4"/>
        <end position="62"/>
    </location>
</feature>
<dbReference type="AlphaFoldDB" id="A0A2G4F5Q7"/>
<name>A0A2G4F5Q7_9CYAN</name>
<dbReference type="Pfam" id="PF18480">
    <property type="entry name" value="DUF5615"/>
    <property type="match status" value="1"/>
</dbReference>
<reference evidence="2" key="1">
    <citation type="submission" date="2017-10" db="EMBL/GenBank/DDBJ databases">
        <title>Draft genome sequence of the planktic cyanobacteria Tychonema bourrellyi isolated from alpine lentic freshwater.</title>
        <authorList>
            <person name="Tett A."/>
            <person name="Armanini F."/>
            <person name="Asnicar F."/>
            <person name="Boscaini A."/>
            <person name="Pasolli E."/>
            <person name="Zolfo M."/>
            <person name="Donati C."/>
            <person name="Salmaso N."/>
            <person name="Segata N."/>
        </authorList>
    </citation>
    <scope>NUCLEOTIDE SEQUENCE</scope>
    <source>
        <strain evidence="2">FEM_GT703</strain>
    </source>
</reference>
<proteinExistence type="predicted"/>
<keyword evidence="3" id="KW-1185">Reference proteome</keyword>
<comment type="caution">
    <text evidence="2">The sequence shown here is derived from an EMBL/GenBank/DDBJ whole genome shotgun (WGS) entry which is preliminary data.</text>
</comment>
<evidence type="ECO:0000313" key="2">
    <source>
        <dbReference type="EMBL" id="PHX57086.1"/>
    </source>
</evidence>
<dbReference type="EMBL" id="NXIB02000006">
    <property type="protein sequence ID" value="PHX57086.1"/>
    <property type="molecule type" value="Genomic_DNA"/>
</dbReference>
<protein>
    <recommendedName>
        <fullName evidence="1">DUF5615 domain-containing protein</fullName>
    </recommendedName>
</protein>
<dbReference type="RefSeq" id="WP_096828766.1">
    <property type="nucleotide sequence ID" value="NZ_NXIB02000006.1"/>
</dbReference>
<dbReference type="OrthoDB" id="572420at2"/>
<evidence type="ECO:0000259" key="1">
    <source>
        <dbReference type="Pfam" id="PF18480"/>
    </source>
</evidence>
<dbReference type="Proteomes" id="UP000226442">
    <property type="component" value="Unassembled WGS sequence"/>
</dbReference>